<dbReference type="AlphaFoldDB" id="A0A6C2CBZ3"/>
<feature type="transmembrane region" description="Helical" evidence="1">
    <location>
        <begin position="45"/>
        <end position="64"/>
    </location>
</feature>
<gene>
    <name evidence="2" type="ORF">ETQ85_24220</name>
</gene>
<evidence type="ECO:0000313" key="3">
    <source>
        <dbReference type="Proteomes" id="UP000389128"/>
    </source>
</evidence>
<keyword evidence="3" id="KW-1185">Reference proteome</keyword>
<name>A0A6C2CBZ3_9RHOO</name>
<keyword evidence="1" id="KW-0812">Transmembrane</keyword>
<sequence length="75" mass="7960">MSIEKLPKVPGTPAWTWKAASPASPSVMVSVPLARRVVSSRVMPVSLLMMAVSATGVTLMIAVVEDVPPWPSEMV</sequence>
<keyword evidence="1" id="KW-1133">Transmembrane helix</keyword>
<dbReference type="Proteomes" id="UP000389128">
    <property type="component" value="Unassembled WGS sequence"/>
</dbReference>
<keyword evidence="1" id="KW-0472">Membrane</keyword>
<proteinExistence type="predicted"/>
<dbReference type="EMBL" id="SDKK01000040">
    <property type="protein sequence ID" value="TYC51580.1"/>
    <property type="molecule type" value="Genomic_DNA"/>
</dbReference>
<comment type="caution">
    <text evidence="2">The sequence shown here is derived from an EMBL/GenBank/DDBJ whole genome shotgun (WGS) entry which is preliminary data.</text>
</comment>
<reference evidence="2 3" key="1">
    <citation type="submission" date="2019-01" db="EMBL/GenBank/DDBJ databases">
        <title>Zoogloea oleivorans genome sequencing and assembly.</title>
        <authorList>
            <person name="Tancsics A."/>
            <person name="Farkas M."/>
            <person name="Kriszt B."/>
            <person name="Maroti G."/>
            <person name="Horvath B."/>
        </authorList>
    </citation>
    <scope>NUCLEOTIDE SEQUENCE [LARGE SCALE GENOMIC DNA]</scope>
    <source>
        <strain evidence="2 3">Buc</strain>
    </source>
</reference>
<protein>
    <submittedName>
        <fullName evidence="2">Uncharacterized protein</fullName>
    </submittedName>
</protein>
<evidence type="ECO:0000256" key="1">
    <source>
        <dbReference type="SAM" id="Phobius"/>
    </source>
</evidence>
<accession>A0A6C2CBZ3</accession>
<organism evidence="2 3">
    <name type="scientific">Zoogloea oleivorans</name>
    <dbReference type="NCBI Taxonomy" id="1552750"/>
    <lineage>
        <taxon>Bacteria</taxon>
        <taxon>Pseudomonadati</taxon>
        <taxon>Pseudomonadota</taxon>
        <taxon>Betaproteobacteria</taxon>
        <taxon>Rhodocyclales</taxon>
        <taxon>Zoogloeaceae</taxon>
        <taxon>Zoogloea</taxon>
    </lineage>
</organism>
<evidence type="ECO:0000313" key="2">
    <source>
        <dbReference type="EMBL" id="TYC51580.1"/>
    </source>
</evidence>